<protein>
    <submittedName>
        <fullName evidence="1">Uncharacterized protein</fullName>
    </submittedName>
</protein>
<dbReference type="AlphaFoldDB" id="A0A5B7H5I9"/>
<dbReference type="Proteomes" id="UP000324222">
    <property type="component" value="Unassembled WGS sequence"/>
</dbReference>
<proteinExistence type="predicted"/>
<sequence length="104" mass="11177">MHSQHPPAARMATKDPSSLFYPASVVVSASLVSRWVYEAASSTPPPPPIVCIEVWYKAAMPYTPPWLSDLLFQSAPGIGVSIRRSCAFCGSSVSCSIFICVSNI</sequence>
<reference evidence="1 2" key="1">
    <citation type="submission" date="2019-05" db="EMBL/GenBank/DDBJ databases">
        <title>Another draft genome of Portunus trituberculatus and its Hox gene families provides insights of decapod evolution.</title>
        <authorList>
            <person name="Jeong J.-H."/>
            <person name="Song I."/>
            <person name="Kim S."/>
            <person name="Choi T."/>
            <person name="Kim D."/>
            <person name="Ryu S."/>
            <person name="Kim W."/>
        </authorList>
    </citation>
    <scope>NUCLEOTIDE SEQUENCE [LARGE SCALE GENOMIC DNA]</scope>
    <source>
        <tissue evidence="1">Muscle</tissue>
    </source>
</reference>
<evidence type="ECO:0000313" key="1">
    <source>
        <dbReference type="EMBL" id="MPC65109.1"/>
    </source>
</evidence>
<name>A0A5B7H5I9_PORTR</name>
<gene>
    <name evidence="1" type="ORF">E2C01_059237</name>
</gene>
<comment type="caution">
    <text evidence="1">The sequence shown here is derived from an EMBL/GenBank/DDBJ whole genome shotgun (WGS) entry which is preliminary data.</text>
</comment>
<organism evidence="1 2">
    <name type="scientific">Portunus trituberculatus</name>
    <name type="common">Swimming crab</name>
    <name type="synonym">Neptunus trituberculatus</name>
    <dbReference type="NCBI Taxonomy" id="210409"/>
    <lineage>
        <taxon>Eukaryota</taxon>
        <taxon>Metazoa</taxon>
        <taxon>Ecdysozoa</taxon>
        <taxon>Arthropoda</taxon>
        <taxon>Crustacea</taxon>
        <taxon>Multicrustacea</taxon>
        <taxon>Malacostraca</taxon>
        <taxon>Eumalacostraca</taxon>
        <taxon>Eucarida</taxon>
        <taxon>Decapoda</taxon>
        <taxon>Pleocyemata</taxon>
        <taxon>Brachyura</taxon>
        <taxon>Eubrachyura</taxon>
        <taxon>Portunoidea</taxon>
        <taxon>Portunidae</taxon>
        <taxon>Portuninae</taxon>
        <taxon>Portunus</taxon>
    </lineage>
</organism>
<dbReference type="EMBL" id="VSRR010022935">
    <property type="protein sequence ID" value="MPC65109.1"/>
    <property type="molecule type" value="Genomic_DNA"/>
</dbReference>
<evidence type="ECO:0000313" key="2">
    <source>
        <dbReference type="Proteomes" id="UP000324222"/>
    </source>
</evidence>
<keyword evidence="2" id="KW-1185">Reference proteome</keyword>
<accession>A0A5B7H5I9</accession>